<evidence type="ECO:0000259" key="9">
    <source>
        <dbReference type="Pfam" id="PF08669"/>
    </source>
</evidence>
<evidence type="ECO:0000313" key="11">
    <source>
        <dbReference type="Proteomes" id="UP000642094"/>
    </source>
</evidence>
<dbReference type="GO" id="GO:0004047">
    <property type="term" value="F:aminomethyltransferase activity"/>
    <property type="evidence" value="ECO:0007669"/>
    <property type="project" value="UniProtKB-EC"/>
</dbReference>
<dbReference type="EC" id="2.1.2.10" evidence="2 7"/>
<evidence type="ECO:0000313" key="10">
    <source>
        <dbReference type="EMBL" id="MBD2188395.1"/>
    </source>
</evidence>
<dbReference type="Gene3D" id="4.10.1250.10">
    <property type="entry name" value="Aminomethyltransferase fragment"/>
    <property type="match status" value="1"/>
</dbReference>
<evidence type="ECO:0000256" key="2">
    <source>
        <dbReference type="ARBA" id="ARBA00012616"/>
    </source>
</evidence>
<sequence>MSNSLKRTPLYDLHVAAGARLVEFGGWEMPVQYKGIVAEHNAVRSQVGMFDVSHMGKFAISGEGVIEALNKLVPSNLGRLKVGQAFYTVLLNEQAGIIDDVIFYRHEPDGDRENWSVIVNASTCAKDKAWLQQHLGDRLVDNSESQILIAVQGKTAIATLQDLVVSDLSKLPRLRFGHTNTEVLGVPSFVARTGYTGEDGCEIMTDIDTGRALWQKLLDLGVMPCGLGCRDTLRLEAGMHLYGQDMNETITPLEADLNWIIHLKEKGDFIGRAVLEEQKANGLTRKLVGLELAGRNIARHDYPIRYDGETVGVVTSGTMSPTLGKAIAFGYVPPHLSKNGQILQVQIRDKEFAATVTKRNFL</sequence>
<keyword evidence="4 7" id="KW-0808">Transferase</keyword>
<reference evidence="10 11" key="1">
    <citation type="journal article" date="2020" name="ISME J.">
        <title>Comparative genomics reveals insights into cyanobacterial evolution and habitat adaptation.</title>
        <authorList>
            <person name="Chen M.Y."/>
            <person name="Teng W.K."/>
            <person name="Zhao L."/>
            <person name="Hu C.X."/>
            <person name="Zhou Y.K."/>
            <person name="Han B.P."/>
            <person name="Song L.R."/>
            <person name="Shu W.S."/>
        </authorList>
    </citation>
    <scope>NUCLEOTIDE SEQUENCE [LARGE SCALE GENOMIC DNA]</scope>
    <source>
        <strain evidence="10 11">FACHB-723</strain>
    </source>
</reference>
<dbReference type="InterPro" id="IPR029043">
    <property type="entry name" value="GcvT/YgfZ_C"/>
</dbReference>
<dbReference type="InterPro" id="IPR006222">
    <property type="entry name" value="GCVT_N"/>
</dbReference>
<evidence type="ECO:0000259" key="8">
    <source>
        <dbReference type="Pfam" id="PF01571"/>
    </source>
</evidence>
<feature type="domain" description="Aminomethyltransferase C-terminal" evidence="9">
    <location>
        <begin position="285"/>
        <end position="361"/>
    </location>
</feature>
<dbReference type="InterPro" id="IPR006223">
    <property type="entry name" value="GcvT"/>
</dbReference>
<dbReference type="InterPro" id="IPR022903">
    <property type="entry name" value="GcvT_bac"/>
</dbReference>
<keyword evidence="11" id="KW-1185">Reference proteome</keyword>
<comment type="caution">
    <text evidence="10">The sequence shown here is derived from an EMBL/GenBank/DDBJ whole genome shotgun (WGS) entry which is preliminary data.</text>
</comment>
<protein>
    <recommendedName>
        <fullName evidence="2 7">Aminomethyltransferase</fullName>
        <ecNumber evidence="2 7">2.1.2.10</ecNumber>
    </recommendedName>
    <alternativeName>
        <fullName evidence="5 7">Glycine cleavage system T protein</fullName>
    </alternativeName>
</protein>
<dbReference type="RefSeq" id="WP_190403247.1">
    <property type="nucleotide sequence ID" value="NZ_JACJQB010000015.1"/>
</dbReference>
<dbReference type="Gene3D" id="2.40.30.110">
    <property type="entry name" value="Aminomethyltransferase beta-barrel domains"/>
    <property type="match status" value="1"/>
</dbReference>
<dbReference type="InterPro" id="IPR027266">
    <property type="entry name" value="TrmE/GcvT-like"/>
</dbReference>
<dbReference type="Proteomes" id="UP000642094">
    <property type="component" value="Unassembled WGS sequence"/>
</dbReference>
<gene>
    <name evidence="7 10" type="primary">gcvT</name>
    <name evidence="10" type="ORF">H6F41_09580</name>
</gene>
<dbReference type="Gene3D" id="3.30.1360.120">
    <property type="entry name" value="Probable tRNA modification gtpase trme, domain 1"/>
    <property type="match status" value="1"/>
</dbReference>
<evidence type="ECO:0000256" key="3">
    <source>
        <dbReference type="ARBA" id="ARBA00022576"/>
    </source>
</evidence>
<dbReference type="PANTHER" id="PTHR43757:SF2">
    <property type="entry name" value="AMINOMETHYLTRANSFERASE, MITOCHONDRIAL"/>
    <property type="match status" value="1"/>
</dbReference>
<evidence type="ECO:0000256" key="5">
    <source>
        <dbReference type="ARBA" id="ARBA00031395"/>
    </source>
</evidence>
<evidence type="ECO:0000256" key="1">
    <source>
        <dbReference type="ARBA" id="ARBA00008609"/>
    </source>
</evidence>
<dbReference type="InterPro" id="IPR013977">
    <property type="entry name" value="GcvT_C"/>
</dbReference>
<name>A0ABR7ZX92_9CYAN</name>
<dbReference type="InterPro" id="IPR028896">
    <property type="entry name" value="GcvT/YgfZ/DmdA"/>
</dbReference>
<dbReference type="PIRSF" id="PIRSF006487">
    <property type="entry name" value="GcvT"/>
    <property type="match status" value="1"/>
</dbReference>
<evidence type="ECO:0000256" key="6">
    <source>
        <dbReference type="ARBA" id="ARBA00047665"/>
    </source>
</evidence>
<keyword evidence="3 7" id="KW-0032">Aminotransferase</keyword>
<organism evidence="10 11">
    <name type="scientific">Pseudanabaena mucicola FACHB-723</name>
    <dbReference type="NCBI Taxonomy" id="2692860"/>
    <lineage>
        <taxon>Bacteria</taxon>
        <taxon>Bacillati</taxon>
        <taxon>Cyanobacteriota</taxon>
        <taxon>Cyanophyceae</taxon>
        <taxon>Pseudanabaenales</taxon>
        <taxon>Pseudanabaenaceae</taxon>
        <taxon>Pseudanabaena</taxon>
    </lineage>
</organism>
<comment type="catalytic activity">
    <reaction evidence="6 7">
        <text>N(6)-[(R)-S(8)-aminomethyldihydrolipoyl]-L-lysyl-[protein] + (6S)-5,6,7,8-tetrahydrofolate = N(6)-[(R)-dihydrolipoyl]-L-lysyl-[protein] + (6R)-5,10-methylene-5,6,7,8-tetrahydrofolate + NH4(+)</text>
        <dbReference type="Rhea" id="RHEA:16945"/>
        <dbReference type="Rhea" id="RHEA-COMP:10475"/>
        <dbReference type="Rhea" id="RHEA-COMP:10492"/>
        <dbReference type="ChEBI" id="CHEBI:15636"/>
        <dbReference type="ChEBI" id="CHEBI:28938"/>
        <dbReference type="ChEBI" id="CHEBI:57453"/>
        <dbReference type="ChEBI" id="CHEBI:83100"/>
        <dbReference type="ChEBI" id="CHEBI:83143"/>
        <dbReference type="EC" id="2.1.2.10"/>
    </reaction>
</comment>
<dbReference type="Pfam" id="PF08669">
    <property type="entry name" value="GCV_T_C"/>
    <property type="match status" value="1"/>
</dbReference>
<accession>A0ABR7ZX92</accession>
<dbReference type="Gene3D" id="3.30.70.1400">
    <property type="entry name" value="Aminomethyltransferase beta-barrel domains"/>
    <property type="match status" value="1"/>
</dbReference>
<proteinExistence type="inferred from homology"/>
<evidence type="ECO:0000256" key="4">
    <source>
        <dbReference type="ARBA" id="ARBA00022679"/>
    </source>
</evidence>
<dbReference type="Pfam" id="PF01571">
    <property type="entry name" value="GCV_T"/>
    <property type="match status" value="1"/>
</dbReference>
<dbReference type="SUPFAM" id="SSF101790">
    <property type="entry name" value="Aminomethyltransferase beta-barrel domain"/>
    <property type="match status" value="1"/>
</dbReference>
<feature type="domain" description="GCVT N-terminal" evidence="8">
    <location>
        <begin position="10"/>
        <end position="264"/>
    </location>
</feature>
<comment type="subunit">
    <text evidence="7">The glycine cleavage system is composed of four proteins: P, T, L and H.</text>
</comment>
<dbReference type="NCBIfam" id="NF001567">
    <property type="entry name" value="PRK00389.1"/>
    <property type="match status" value="1"/>
</dbReference>
<dbReference type="NCBIfam" id="TIGR00528">
    <property type="entry name" value="gcvT"/>
    <property type="match status" value="1"/>
</dbReference>
<dbReference type="HAMAP" id="MF_00259">
    <property type="entry name" value="GcvT"/>
    <property type="match status" value="1"/>
</dbReference>
<dbReference type="SUPFAM" id="SSF103025">
    <property type="entry name" value="Folate-binding domain"/>
    <property type="match status" value="1"/>
</dbReference>
<comment type="similarity">
    <text evidence="1 7">Belongs to the GcvT family.</text>
</comment>
<comment type="function">
    <text evidence="7">The glycine cleavage system catalyzes the degradation of glycine.</text>
</comment>
<evidence type="ECO:0000256" key="7">
    <source>
        <dbReference type="HAMAP-Rule" id="MF_00259"/>
    </source>
</evidence>
<dbReference type="EMBL" id="JACJQB010000015">
    <property type="protein sequence ID" value="MBD2188395.1"/>
    <property type="molecule type" value="Genomic_DNA"/>
</dbReference>
<dbReference type="PANTHER" id="PTHR43757">
    <property type="entry name" value="AMINOMETHYLTRANSFERASE"/>
    <property type="match status" value="1"/>
</dbReference>